<keyword evidence="4" id="KW-0547">Nucleotide-binding</keyword>
<evidence type="ECO:0000256" key="1">
    <source>
        <dbReference type="ARBA" id="ARBA00003618"/>
    </source>
</evidence>
<evidence type="ECO:0000313" key="12">
    <source>
        <dbReference type="EMBL" id="ANW96129.1"/>
    </source>
</evidence>
<protein>
    <recommendedName>
        <fullName evidence="3 9">DNA repair protein RecN</fullName>
    </recommendedName>
    <alternativeName>
        <fullName evidence="8 9">Recombination protein N</fullName>
    </alternativeName>
</protein>
<feature type="coiled-coil region" evidence="10">
    <location>
        <begin position="165"/>
        <end position="220"/>
    </location>
</feature>
<evidence type="ECO:0000256" key="7">
    <source>
        <dbReference type="ARBA" id="ARBA00023204"/>
    </source>
</evidence>
<keyword evidence="6" id="KW-0067">ATP-binding</keyword>
<dbReference type="Proteomes" id="UP000092967">
    <property type="component" value="Chromosome"/>
</dbReference>
<evidence type="ECO:0000256" key="5">
    <source>
        <dbReference type="ARBA" id="ARBA00022763"/>
    </source>
</evidence>
<dbReference type="GO" id="GO:0006281">
    <property type="term" value="P:DNA repair"/>
    <property type="evidence" value="ECO:0007669"/>
    <property type="project" value="UniProtKB-KW"/>
</dbReference>
<evidence type="ECO:0000256" key="3">
    <source>
        <dbReference type="ARBA" id="ARBA00021315"/>
    </source>
</evidence>
<dbReference type="RefSeq" id="WP_068825936.1">
    <property type="nucleotide sequence ID" value="NZ_CP014224.1"/>
</dbReference>
<dbReference type="PANTHER" id="PTHR11059">
    <property type="entry name" value="DNA REPAIR PROTEIN RECN"/>
    <property type="match status" value="1"/>
</dbReference>
<reference evidence="12 13" key="1">
    <citation type="submission" date="2016-02" db="EMBL/GenBank/DDBJ databases">
        <authorList>
            <person name="Wen L."/>
            <person name="He K."/>
            <person name="Yang H."/>
        </authorList>
    </citation>
    <scope>NUCLEOTIDE SEQUENCE [LARGE SCALE GENOMIC DNA]</scope>
    <source>
        <strain evidence="12 13">CZ1127</strain>
    </source>
</reference>
<evidence type="ECO:0000256" key="9">
    <source>
        <dbReference type="PIRNR" id="PIRNR003128"/>
    </source>
</evidence>
<accession>A0A1B1Y5V6</accession>
<feature type="coiled-coil region" evidence="10">
    <location>
        <begin position="319"/>
        <end position="392"/>
    </location>
</feature>
<dbReference type="GO" id="GO:0005524">
    <property type="term" value="F:ATP binding"/>
    <property type="evidence" value="ECO:0007669"/>
    <property type="project" value="UniProtKB-KW"/>
</dbReference>
<keyword evidence="5 9" id="KW-0227">DNA damage</keyword>
<gene>
    <name evidence="12" type="ORF">AXE80_07490</name>
</gene>
<dbReference type="InterPro" id="IPR004604">
    <property type="entry name" value="DNA_recomb/repair_RecN"/>
</dbReference>
<evidence type="ECO:0000313" key="13">
    <source>
        <dbReference type="Proteomes" id="UP000092967"/>
    </source>
</evidence>
<organism evidence="12 13">
    <name type="scientific">Wenyingzhuangia fucanilytica</name>
    <dbReference type="NCBI Taxonomy" id="1790137"/>
    <lineage>
        <taxon>Bacteria</taxon>
        <taxon>Pseudomonadati</taxon>
        <taxon>Bacteroidota</taxon>
        <taxon>Flavobacteriia</taxon>
        <taxon>Flavobacteriales</taxon>
        <taxon>Flavobacteriaceae</taxon>
        <taxon>Wenyingzhuangia</taxon>
    </lineage>
</organism>
<dbReference type="Gene3D" id="3.40.50.300">
    <property type="entry name" value="P-loop containing nucleotide triphosphate hydrolases"/>
    <property type="match status" value="2"/>
</dbReference>
<dbReference type="Pfam" id="PF02463">
    <property type="entry name" value="SMC_N"/>
    <property type="match status" value="1"/>
</dbReference>
<dbReference type="EMBL" id="CP014224">
    <property type="protein sequence ID" value="ANW96129.1"/>
    <property type="molecule type" value="Genomic_DNA"/>
</dbReference>
<dbReference type="OrthoDB" id="9806954at2"/>
<evidence type="ECO:0000256" key="8">
    <source>
        <dbReference type="ARBA" id="ARBA00033408"/>
    </source>
</evidence>
<sequence>MLVSLSVQNYALIKRLQIDFTKGYSVITGETGAGKSILLGALGLVLGNRADLTNLKDKDKKCVIEAEFQIGSYKIEQVFEDLELDYEPLTIIRRELLPNGKSRAFVNDTPVNLKALQELKEYLLDIHSQQNTRSLSDKNYQFYVVDALAGNLDILKTYQSEHKKYKKAVKELAVLKTNQEEAQQQYEYNLHLFKELQNAKLKEVDEIETLEADIEKLSHAEDIKTYLFESLQVSTEEQIGAQTLLNQLQVALSKIAPFDEDYTLMHERAKSLKIELDDLVFELEKHAENVEANPDELENLNDRLSLLFDLQKKHFVTSLEELIKVRENLAEKVGQVEDAADLLVAAENKVKEQKALTLKIAQEISNNRKKVVANLKSELETVLAKLSMENAQFLVDIQPVKDFTEFGIDDVSFLLSSNKGSDFGLLKKVASGGELSRIMLGIKMILSKFVSLPTILFDEIDTGVSGDVATKIADVMNTMGQNMQVITITHLPQVASKAQTHYKVFKKVEGEETVSYLTALDTNERIEEIAEMLGGKEKSKSAIEHATQLLSI</sequence>
<dbReference type="NCBIfam" id="TIGR00634">
    <property type="entry name" value="recN"/>
    <property type="match status" value="1"/>
</dbReference>
<keyword evidence="7 9" id="KW-0234">DNA repair</keyword>
<dbReference type="GO" id="GO:0006310">
    <property type="term" value="P:DNA recombination"/>
    <property type="evidence" value="ECO:0007669"/>
    <property type="project" value="InterPro"/>
</dbReference>
<dbReference type="PANTHER" id="PTHR11059:SF0">
    <property type="entry name" value="DNA REPAIR PROTEIN RECN"/>
    <property type="match status" value="1"/>
</dbReference>
<feature type="domain" description="RecF/RecN/SMC N-terminal" evidence="11">
    <location>
        <begin position="3"/>
        <end position="510"/>
    </location>
</feature>
<comment type="function">
    <text evidence="1 9">May be involved in recombinational repair of damaged DNA.</text>
</comment>
<dbReference type="InterPro" id="IPR003395">
    <property type="entry name" value="RecF/RecN/SMC_N"/>
</dbReference>
<evidence type="ECO:0000256" key="10">
    <source>
        <dbReference type="SAM" id="Coils"/>
    </source>
</evidence>
<comment type="similarity">
    <text evidence="2 9">Belongs to the RecN family.</text>
</comment>
<proteinExistence type="inferred from homology"/>
<dbReference type="CDD" id="cd03241">
    <property type="entry name" value="ABC_RecN"/>
    <property type="match status" value="1"/>
</dbReference>
<dbReference type="PIRSF" id="PIRSF003128">
    <property type="entry name" value="RecN"/>
    <property type="match status" value="1"/>
</dbReference>
<dbReference type="GO" id="GO:0009432">
    <property type="term" value="P:SOS response"/>
    <property type="evidence" value="ECO:0007669"/>
    <property type="project" value="TreeGrafter"/>
</dbReference>
<keyword evidence="13" id="KW-1185">Reference proteome</keyword>
<keyword evidence="10" id="KW-0175">Coiled coil</keyword>
<evidence type="ECO:0000256" key="4">
    <source>
        <dbReference type="ARBA" id="ARBA00022741"/>
    </source>
</evidence>
<dbReference type="KEGG" id="wfu:AXE80_07490"/>
<evidence type="ECO:0000256" key="6">
    <source>
        <dbReference type="ARBA" id="ARBA00022840"/>
    </source>
</evidence>
<name>A0A1B1Y5V6_9FLAO</name>
<evidence type="ECO:0000256" key="2">
    <source>
        <dbReference type="ARBA" id="ARBA00009441"/>
    </source>
</evidence>
<dbReference type="GO" id="GO:0043590">
    <property type="term" value="C:bacterial nucleoid"/>
    <property type="evidence" value="ECO:0007669"/>
    <property type="project" value="TreeGrafter"/>
</dbReference>
<evidence type="ECO:0000259" key="11">
    <source>
        <dbReference type="Pfam" id="PF02463"/>
    </source>
</evidence>
<dbReference type="InterPro" id="IPR027417">
    <property type="entry name" value="P-loop_NTPase"/>
</dbReference>
<dbReference type="SUPFAM" id="SSF52540">
    <property type="entry name" value="P-loop containing nucleoside triphosphate hydrolases"/>
    <property type="match status" value="2"/>
</dbReference>
<dbReference type="STRING" id="1790137.AXE80_07490"/>
<dbReference type="AlphaFoldDB" id="A0A1B1Y5V6"/>